<dbReference type="OrthoDB" id="9812943at2"/>
<evidence type="ECO:0000256" key="5">
    <source>
        <dbReference type="HAMAP-Rule" id="MF_00376"/>
    </source>
</evidence>
<dbReference type="PROSITE" id="PS51219">
    <property type="entry name" value="DPCK"/>
    <property type="match status" value="1"/>
</dbReference>
<evidence type="ECO:0000256" key="3">
    <source>
        <dbReference type="ARBA" id="ARBA00022840"/>
    </source>
</evidence>
<evidence type="ECO:0000256" key="2">
    <source>
        <dbReference type="ARBA" id="ARBA00022741"/>
    </source>
</evidence>
<comment type="subcellular location">
    <subcellularLocation>
        <location evidence="5">Cytoplasm</location>
    </subcellularLocation>
</comment>
<dbReference type="HAMAP" id="MF_00376">
    <property type="entry name" value="Dephospho_CoA_kinase"/>
    <property type="match status" value="1"/>
</dbReference>
<dbReference type="PANTHER" id="PTHR10695">
    <property type="entry name" value="DEPHOSPHO-COA KINASE-RELATED"/>
    <property type="match status" value="1"/>
</dbReference>
<dbReference type="InterPro" id="IPR027417">
    <property type="entry name" value="P-loop_NTPase"/>
</dbReference>
<evidence type="ECO:0000313" key="8">
    <source>
        <dbReference type="Proteomes" id="UP000282195"/>
    </source>
</evidence>
<gene>
    <name evidence="5" type="primary">coaE</name>
    <name evidence="7" type="ORF">CCGE525_00025</name>
</gene>
<protein>
    <recommendedName>
        <fullName evidence="5 6">Dephospho-CoA kinase</fullName>
        <ecNumber evidence="5 6">2.7.1.24</ecNumber>
    </recommendedName>
    <alternativeName>
        <fullName evidence="5">Dephosphocoenzyme A kinase</fullName>
    </alternativeName>
</protein>
<dbReference type="RefSeq" id="WP_120702499.1">
    <property type="nucleotide sequence ID" value="NZ_CP032694.1"/>
</dbReference>
<sequence length="205" mass="22328">MIRVGLTGSIGMGKSTSGKLFAEAGIPVNDADAVVHDLYNGEAVPLVEAAFPGTTKDGAVDRQALGSKLAGDPSGFKRLEAIVHPLVRQREEIFLDRQRAAGTDIVVLDIPLLFETGADERVDKIVVVSCDPQIQRKRVLARPGMTEEKFNMILSRQTPDAEKRARADYIIDTGHSIDTAREQVKNIIADLRQRFPDNEPTGGEP</sequence>
<dbReference type="Gene3D" id="3.40.50.300">
    <property type="entry name" value="P-loop containing nucleotide triphosphate hydrolases"/>
    <property type="match status" value="1"/>
</dbReference>
<dbReference type="GO" id="GO:0005524">
    <property type="term" value="F:ATP binding"/>
    <property type="evidence" value="ECO:0007669"/>
    <property type="project" value="UniProtKB-UniRule"/>
</dbReference>
<keyword evidence="3 5" id="KW-0067">ATP-binding</keyword>
<reference evidence="7 8" key="1">
    <citation type="submission" date="2018-10" db="EMBL/GenBank/DDBJ databases">
        <title>Rhizobium etli, R. leguminosarum and a new Rhizobium genospecies from Phaseolus dumosus.</title>
        <authorList>
            <person name="Ramirez-Puebla S.T."/>
            <person name="Rogel-Hernandez M.A."/>
            <person name="Guerrero G."/>
            <person name="Ormeno-Orrillo E."/>
            <person name="Martinez-Romero J.C."/>
            <person name="Negrete-Yankelevich S."/>
            <person name="Martinez-Romero E."/>
        </authorList>
    </citation>
    <scope>NUCLEOTIDE SEQUENCE [LARGE SCALE GENOMIC DNA]</scope>
    <source>
        <strain evidence="7 8">CCGE525</strain>
    </source>
</reference>
<dbReference type="NCBIfam" id="TIGR00152">
    <property type="entry name" value="dephospho-CoA kinase"/>
    <property type="match status" value="1"/>
</dbReference>
<name>A0A387FRI6_9HYPH</name>
<organism evidence="7 8">
    <name type="scientific">Rhizobium jaguaris</name>
    <dbReference type="NCBI Taxonomy" id="1312183"/>
    <lineage>
        <taxon>Bacteria</taxon>
        <taxon>Pseudomonadati</taxon>
        <taxon>Pseudomonadota</taxon>
        <taxon>Alphaproteobacteria</taxon>
        <taxon>Hyphomicrobiales</taxon>
        <taxon>Rhizobiaceae</taxon>
        <taxon>Rhizobium/Agrobacterium group</taxon>
        <taxon>Rhizobium</taxon>
    </lineage>
</organism>
<comment type="catalytic activity">
    <reaction evidence="5">
        <text>3'-dephospho-CoA + ATP = ADP + CoA + H(+)</text>
        <dbReference type="Rhea" id="RHEA:18245"/>
        <dbReference type="ChEBI" id="CHEBI:15378"/>
        <dbReference type="ChEBI" id="CHEBI:30616"/>
        <dbReference type="ChEBI" id="CHEBI:57287"/>
        <dbReference type="ChEBI" id="CHEBI:57328"/>
        <dbReference type="ChEBI" id="CHEBI:456216"/>
        <dbReference type="EC" id="2.7.1.24"/>
    </reaction>
</comment>
<dbReference type="Pfam" id="PF01121">
    <property type="entry name" value="CoaE"/>
    <property type="match status" value="1"/>
</dbReference>
<evidence type="ECO:0000256" key="6">
    <source>
        <dbReference type="NCBIfam" id="TIGR00152"/>
    </source>
</evidence>
<feature type="binding site" evidence="5">
    <location>
        <begin position="11"/>
        <end position="16"/>
    </location>
    <ligand>
        <name>ATP</name>
        <dbReference type="ChEBI" id="CHEBI:30616"/>
    </ligand>
</feature>
<keyword evidence="5" id="KW-0963">Cytoplasm</keyword>
<keyword evidence="5 7" id="KW-0418">Kinase</keyword>
<dbReference type="SUPFAM" id="SSF52540">
    <property type="entry name" value="P-loop containing nucleoside triphosphate hydrolases"/>
    <property type="match status" value="1"/>
</dbReference>
<proteinExistence type="inferred from homology"/>
<evidence type="ECO:0000313" key="7">
    <source>
        <dbReference type="EMBL" id="AYG57396.1"/>
    </source>
</evidence>
<dbReference type="GO" id="GO:0005737">
    <property type="term" value="C:cytoplasm"/>
    <property type="evidence" value="ECO:0007669"/>
    <property type="project" value="UniProtKB-SubCell"/>
</dbReference>
<dbReference type="PANTHER" id="PTHR10695:SF46">
    <property type="entry name" value="BIFUNCTIONAL COENZYME A SYNTHASE-RELATED"/>
    <property type="match status" value="1"/>
</dbReference>
<dbReference type="UniPathway" id="UPA00241">
    <property type="reaction ID" value="UER00356"/>
</dbReference>
<keyword evidence="5 7" id="KW-0808">Transferase</keyword>
<keyword evidence="2 5" id="KW-0547">Nucleotide-binding</keyword>
<dbReference type="GO" id="GO:0015937">
    <property type="term" value="P:coenzyme A biosynthetic process"/>
    <property type="evidence" value="ECO:0007669"/>
    <property type="project" value="UniProtKB-UniRule"/>
</dbReference>
<dbReference type="EMBL" id="CP032694">
    <property type="protein sequence ID" value="AYG57396.1"/>
    <property type="molecule type" value="Genomic_DNA"/>
</dbReference>
<evidence type="ECO:0000256" key="1">
    <source>
        <dbReference type="ARBA" id="ARBA00009018"/>
    </source>
</evidence>
<dbReference type="Proteomes" id="UP000282195">
    <property type="component" value="Chromosome"/>
</dbReference>
<dbReference type="AlphaFoldDB" id="A0A387FRI6"/>
<accession>A0A387FRI6</accession>
<dbReference type="InterPro" id="IPR001977">
    <property type="entry name" value="Depp_CoAkinase"/>
</dbReference>
<dbReference type="KEGG" id="rjg:CCGE525_00025"/>
<keyword evidence="4 5" id="KW-0173">Coenzyme A biosynthesis</keyword>
<dbReference type="CDD" id="cd02022">
    <property type="entry name" value="DPCK"/>
    <property type="match status" value="1"/>
</dbReference>
<dbReference type="EC" id="2.7.1.24" evidence="5 6"/>
<comment type="similarity">
    <text evidence="1 5">Belongs to the CoaE family.</text>
</comment>
<comment type="function">
    <text evidence="5">Catalyzes the phosphorylation of the 3'-hydroxyl group of dephosphocoenzyme A to form coenzyme A.</text>
</comment>
<keyword evidence="8" id="KW-1185">Reference proteome</keyword>
<evidence type="ECO:0000256" key="4">
    <source>
        <dbReference type="ARBA" id="ARBA00022993"/>
    </source>
</evidence>
<dbReference type="GO" id="GO:0004140">
    <property type="term" value="F:dephospho-CoA kinase activity"/>
    <property type="evidence" value="ECO:0007669"/>
    <property type="project" value="UniProtKB-UniRule"/>
</dbReference>
<comment type="pathway">
    <text evidence="5">Cofactor biosynthesis; coenzyme A biosynthesis; CoA from (R)-pantothenate: step 5/5.</text>
</comment>